<feature type="transmembrane region" description="Helical" evidence="1">
    <location>
        <begin position="71"/>
        <end position="95"/>
    </location>
</feature>
<keyword evidence="1" id="KW-0812">Transmembrane</keyword>
<sequence length="300" mass="33684">MTVIQGLLEGIIDGVWILVLPLLGMGGIVATLWLWLKRRDQTVKLPIDRDALLRLPGYGLQQQISDRQMDVIGYLLLAVLITTAPFAGVGAKALLARETPPYFILLAILLCLLSCCLRAWKNLQQLNRYRLGYVAELATAAELLRLQGMGYQVFHDIQADGFNIDHLVVGANGVFAIETKGRHKWLRDARQRGKNHEIVFRDGRLQFPSWYETEPLSQAERQACWVHQWLSKAVGSAIPVTPVLVFPGWYIKLQSRPPFPVISHKQLVTTLPRLGSLLFSQAQINALSYQIAQRCVQGSP</sequence>
<keyword evidence="1" id="KW-0472">Membrane</keyword>
<name>A0ABW9GN18_9GAMM</name>
<gene>
    <name evidence="3" type="ORF">ACEUDJ_02160</name>
</gene>
<evidence type="ECO:0000256" key="1">
    <source>
        <dbReference type="SAM" id="Phobius"/>
    </source>
</evidence>
<evidence type="ECO:0000259" key="2">
    <source>
        <dbReference type="PROSITE" id="PS50965"/>
    </source>
</evidence>
<protein>
    <submittedName>
        <fullName evidence="3">Nuclease-related domain-containing protein</fullName>
    </submittedName>
</protein>
<feature type="transmembrane region" description="Helical" evidence="1">
    <location>
        <begin position="15"/>
        <end position="36"/>
    </location>
</feature>
<reference evidence="3 4" key="1">
    <citation type="submission" date="2024-09" db="EMBL/GenBank/DDBJ databases">
        <title>Aeromonas strains Genome sequencing and assembly.</title>
        <authorList>
            <person name="Hu X."/>
            <person name="Tang B."/>
        </authorList>
    </citation>
    <scope>NUCLEOTIDE SEQUENCE [LARGE SCALE GENOMIC DNA]</scope>
    <source>
        <strain evidence="3 4">NB23SCDHY001</strain>
    </source>
</reference>
<feature type="domain" description="NERD" evidence="2">
    <location>
        <begin position="131"/>
        <end position="253"/>
    </location>
</feature>
<dbReference type="RefSeq" id="WP_408746506.1">
    <property type="nucleotide sequence ID" value="NZ_JBGXAX010000002.1"/>
</dbReference>
<dbReference type="EMBL" id="JBGXBU010000001">
    <property type="protein sequence ID" value="MFM4891685.1"/>
    <property type="molecule type" value="Genomic_DNA"/>
</dbReference>
<dbReference type="InterPro" id="IPR011528">
    <property type="entry name" value="NERD"/>
</dbReference>
<organism evidence="3 4">
    <name type="scientific">Aeromonas bivalvium</name>
    <dbReference type="NCBI Taxonomy" id="440079"/>
    <lineage>
        <taxon>Bacteria</taxon>
        <taxon>Pseudomonadati</taxon>
        <taxon>Pseudomonadota</taxon>
        <taxon>Gammaproteobacteria</taxon>
        <taxon>Aeromonadales</taxon>
        <taxon>Aeromonadaceae</taxon>
        <taxon>Aeromonas</taxon>
    </lineage>
</organism>
<dbReference type="Proteomes" id="UP001630969">
    <property type="component" value="Unassembled WGS sequence"/>
</dbReference>
<dbReference type="Pfam" id="PF08378">
    <property type="entry name" value="NERD"/>
    <property type="match status" value="1"/>
</dbReference>
<keyword evidence="1" id="KW-1133">Transmembrane helix</keyword>
<evidence type="ECO:0000313" key="3">
    <source>
        <dbReference type="EMBL" id="MFM4891685.1"/>
    </source>
</evidence>
<keyword evidence="4" id="KW-1185">Reference proteome</keyword>
<feature type="transmembrane region" description="Helical" evidence="1">
    <location>
        <begin position="101"/>
        <end position="120"/>
    </location>
</feature>
<comment type="caution">
    <text evidence="3">The sequence shown here is derived from an EMBL/GenBank/DDBJ whole genome shotgun (WGS) entry which is preliminary data.</text>
</comment>
<accession>A0ABW9GN18</accession>
<dbReference type="GeneID" id="97218865"/>
<dbReference type="PROSITE" id="PS50965">
    <property type="entry name" value="NERD"/>
    <property type="match status" value="1"/>
</dbReference>
<proteinExistence type="predicted"/>
<evidence type="ECO:0000313" key="4">
    <source>
        <dbReference type="Proteomes" id="UP001630969"/>
    </source>
</evidence>